<name>A0A7S8FI41_9BACT</name>
<gene>
    <name evidence="13" type="ORF">Nkreftii_004057</name>
</gene>
<reference evidence="13 14" key="1">
    <citation type="journal article" date="2020" name="ISME J.">
        <title>Enrichment and physiological characterization of a novel comammox Nitrospira indicates ammonium inhibition of complete nitrification.</title>
        <authorList>
            <person name="Sakoula D."/>
            <person name="Koch H."/>
            <person name="Frank J."/>
            <person name="Jetten M.S.M."/>
            <person name="van Kessel M.A.H.J."/>
            <person name="Lucker S."/>
        </authorList>
    </citation>
    <scope>NUCLEOTIDE SEQUENCE [LARGE SCALE GENOMIC DNA]</scope>
    <source>
        <strain evidence="13">Comreactor17</strain>
    </source>
</reference>
<dbReference type="Gene3D" id="1.10.3820.10">
    <property type="entry name" value="Di-heme elbow motif domain"/>
    <property type="match status" value="1"/>
</dbReference>
<dbReference type="GO" id="GO:0005886">
    <property type="term" value="C:plasma membrane"/>
    <property type="evidence" value="ECO:0007669"/>
    <property type="project" value="UniProtKB-SubCell"/>
</dbReference>
<dbReference type="InterPro" id="IPR036280">
    <property type="entry name" value="Multihaem_cyt_sf"/>
</dbReference>
<dbReference type="Pfam" id="PF03264">
    <property type="entry name" value="Cytochrom_NNT"/>
    <property type="match status" value="1"/>
</dbReference>
<dbReference type="SUPFAM" id="SSF48695">
    <property type="entry name" value="Multiheme cytochromes"/>
    <property type="match status" value="1"/>
</dbReference>
<keyword evidence="8" id="KW-0249">Electron transport</keyword>
<evidence type="ECO:0000256" key="8">
    <source>
        <dbReference type="ARBA" id="ARBA00022982"/>
    </source>
</evidence>
<keyword evidence="6" id="KW-0812">Transmembrane</keyword>
<dbReference type="InterPro" id="IPR005126">
    <property type="entry name" value="NapC/NirT_cyt_c_N"/>
</dbReference>
<keyword evidence="10" id="KW-0408">Iron</keyword>
<evidence type="ECO:0000313" key="14">
    <source>
        <dbReference type="Proteomes" id="UP000593737"/>
    </source>
</evidence>
<dbReference type="GO" id="GO:0046872">
    <property type="term" value="F:metal ion binding"/>
    <property type="evidence" value="ECO:0007669"/>
    <property type="project" value="UniProtKB-KW"/>
</dbReference>
<evidence type="ECO:0000256" key="5">
    <source>
        <dbReference type="ARBA" id="ARBA00022617"/>
    </source>
</evidence>
<evidence type="ECO:0000256" key="1">
    <source>
        <dbReference type="ARBA" id="ARBA00004236"/>
    </source>
</evidence>
<feature type="domain" description="NapC/NirT cytochrome c N-terminal" evidence="12">
    <location>
        <begin position="14"/>
        <end position="174"/>
    </location>
</feature>
<protein>
    <submittedName>
        <fullName evidence="13">Putative tetraheme cytochrome c-type</fullName>
    </submittedName>
</protein>
<evidence type="ECO:0000259" key="12">
    <source>
        <dbReference type="Pfam" id="PF03264"/>
    </source>
</evidence>
<dbReference type="Proteomes" id="UP000593737">
    <property type="component" value="Chromosome"/>
</dbReference>
<evidence type="ECO:0000256" key="11">
    <source>
        <dbReference type="ARBA" id="ARBA00023136"/>
    </source>
</evidence>
<evidence type="ECO:0000313" key="13">
    <source>
        <dbReference type="EMBL" id="QPD06283.1"/>
    </source>
</evidence>
<evidence type="ECO:0000256" key="4">
    <source>
        <dbReference type="ARBA" id="ARBA00022475"/>
    </source>
</evidence>
<dbReference type="InterPro" id="IPR038266">
    <property type="entry name" value="NapC/NirT_cytc_sf"/>
</dbReference>
<dbReference type="EMBL" id="CP047423">
    <property type="protein sequence ID" value="QPD06283.1"/>
    <property type="molecule type" value="Genomic_DNA"/>
</dbReference>
<comment type="subcellular location">
    <subcellularLocation>
        <location evidence="1">Cell membrane</location>
    </subcellularLocation>
</comment>
<dbReference type="GO" id="GO:0009055">
    <property type="term" value="F:electron transfer activity"/>
    <property type="evidence" value="ECO:0007669"/>
    <property type="project" value="TreeGrafter"/>
</dbReference>
<evidence type="ECO:0000256" key="10">
    <source>
        <dbReference type="ARBA" id="ARBA00023004"/>
    </source>
</evidence>
<dbReference type="AlphaFoldDB" id="A0A7S8FI41"/>
<keyword evidence="7" id="KW-0479">Metal-binding</keyword>
<evidence type="ECO:0000256" key="6">
    <source>
        <dbReference type="ARBA" id="ARBA00022692"/>
    </source>
</evidence>
<sequence>MLGRFRQYLGASGGALLLGAVLMVGAIAVVFGGEHALSRTEFCVSCHSQTYPWEELKKSSHYGALGADPGCKDCHVPQGLGNFHLALWTHIYDGSRAVLAEMKYDYSTIEKFNERRPIMAHYARMSLKNWDSVTCRDCHKNTKPPGASAKAAHKKMETEGATCIDCHQNLVHKKVPESDLNASLAKGIMVLKEVKKGTEDTEDSDDKD</sequence>
<accession>A0A7S8FI41</accession>
<evidence type="ECO:0000256" key="3">
    <source>
        <dbReference type="ARBA" id="ARBA00022448"/>
    </source>
</evidence>
<comment type="similarity">
    <text evidence="2">Belongs to the NapC/NirT/NrfH family.</text>
</comment>
<keyword evidence="4" id="KW-1003">Cell membrane</keyword>
<dbReference type="PANTHER" id="PTHR30333:SF1">
    <property type="entry name" value="CYTOCHROME C-TYPE PROTEIN NAPC"/>
    <property type="match status" value="1"/>
</dbReference>
<keyword evidence="9" id="KW-1133">Transmembrane helix</keyword>
<dbReference type="PANTHER" id="PTHR30333">
    <property type="entry name" value="CYTOCHROME C-TYPE PROTEIN"/>
    <property type="match status" value="1"/>
</dbReference>
<evidence type="ECO:0000256" key="7">
    <source>
        <dbReference type="ARBA" id="ARBA00022723"/>
    </source>
</evidence>
<proteinExistence type="inferred from homology"/>
<keyword evidence="3" id="KW-0813">Transport</keyword>
<dbReference type="InterPro" id="IPR051174">
    <property type="entry name" value="Cytochrome_c-type_ET"/>
</dbReference>
<dbReference type="GO" id="GO:0009061">
    <property type="term" value="P:anaerobic respiration"/>
    <property type="evidence" value="ECO:0007669"/>
    <property type="project" value="TreeGrafter"/>
</dbReference>
<evidence type="ECO:0000256" key="2">
    <source>
        <dbReference type="ARBA" id="ARBA00007395"/>
    </source>
</evidence>
<evidence type="ECO:0000256" key="9">
    <source>
        <dbReference type="ARBA" id="ARBA00022989"/>
    </source>
</evidence>
<keyword evidence="11" id="KW-0472">Membrane</keyword>
<keyword evidence="5" id="KW-0349">Heme</keyword>
<organism evidence="13 14">
    <name type="scientific">Candidatus Nitrospira kreftii</name>
    <dbReference type="NCBI Taxonomy" id="2652173"/>
    <lineage>
        <taxon>Bacteria</taxon>
        <taxon>Pseudomonadati</taxon>
        <taxon>Nitrospirota</taxon>
        <taxon>Nitrospiria</taxon>
        <taxon>Nitrospirales</taxon>
        <taxon>Nitrospiraceae</taxon>
        <taxon>Nitrospira</taxon>
    </lineage>
</organism>
<dbReference type="KEGG" id="nkf:Nkreftii_004057"/>